<dbReference type="EMBL" id="FNDJ01000004">
    <property type="protein sequence ID" value="SDI04980.1"/>
    <property type="molecule type" value="Genomic_DNA"/>
</dbReference>
<name>A0A1G8HET7_9ACTN</name>
<feature type="region of interest" description="Disordered" evidence="1">
    <location>
        <begin position="36"/>
        <end position="56"/>
    </location>
</feature>
<organism evidence="2 3">
    <name type="scientific">Nonomuraea jiangxiensis</name>
    <dbReference type="NCBI Taxonomy" id="633440"/>
    <lineage>
        <taxon>Bacteria</taxon>
        <taxon>Bacillati</taxon>
        <taxon>Actinomycetota</taxon>
        <taxon>Actinomycetes</taxon>
        <taxon>Streptosporangiales</taxon>
        <taxon>Streptosporangiaceae</taxon>
        <taxon>Nonomuraea</taxon>
    </lineage>
</organism>
<dbReference type="AlphaFoldDB" id="A0A1G8HET7"/>
<accession>A0A1G8HET7</accession>
<dbReference type="STRING" id="633440.SAMN05421869_104145"/>
<reference evidence="2 3" key="1">
    <citation type="submission" date="2016-10" db="EMBL/GenBank/DDBJ databases">
        <authorList>
            <person name="de Groot N.N."/>
        </authorList>
    </citation>
    <scope>NUCLEOTIDE SEQUENCE [LARGE SCALE GENOMIC DNA]</scope>
    <source>
        <strain evidence="2 3">CGMCC 4.6533</strain>
    </source>
</reference>
<evidence type="ECO:0008006" key="4">
    <source>
        <dbReference type="Google" id="ProtNLM"/>
    </source>
</evidence>
<dbReference type="RefSeq" id="WP_090930651.1">
    <property type="nucleotide sequence ID" value="NZ_FNDJ01000004.1"/>
</dbReference>
<evidence type="ECO:0000313" key="2">
    <source>
        <dbReference type="EMBL" id="SDI04980.1"/>
    </source>
</evidence>
<keyword evidence="3" id="KW-1185">Reference proteome</keyword>
<dbReference type="Proteomes" id="UP000199202">
    <property type="component" value="Unassembled WGS sequence"/>
</dbReference>
<feature type="region of interest" description="Disordered" evidence="1">
    <location>
        <begin position="218"/>
        <end position="241"/>
    </location>
</feature>
<feature type="compositionally biased region" description="Basic and acidic residues" evidence="1">
    <location>
        <begin position="218"/>
        <end position="234"/>
    </location>
</feature>
<sequence length="305" mass="34005">MPPSLDHEIPLEMLRRRPDLGLELLIRALDAHGDGYSDAREESAGGSHPVHGPIISVKGPDGERRQLIIEIRRRYEPERLWAWIGHVGALMARERCGVILLVVCPDEASAAEYRKGIQPADSYLPFAPLVLGPERMPRIQDPEEIRAFPELATLCAAAHADDLDTVRAVAKALIAGDEDYGLFYYDYLRTQLSDEIRTKVEDAMIDLNQRLPDRFTKPLEDAAEARGEARGEKRGRSHGMAQGMVIGEVQGQIRSLLSVLEARGLKVDEKHRDVIDTCADRHRLTAWIFEAATAETADEIFEAAT</sequence>
<dbReference type="OrthoDB" id="3207839at2"/>
<evidence type="ECO:0000256" key="1">
    <source>
        <dbReference type="SAM" id="MobiDB-lite"/>
    </source>
</evidence>
<protein>
    <recommendedName>
        <fullName evidence="4">DUF4351 domain-containing protein</fullName>
    </recommendedName>
</protein>
<gene>
    <name evidence="2" type="ORF">SAMN05421869_104145</name>
</gene>
<proteinExistence type="predicted"/>
<evidence type="ECO:0000313" key="3">
    <source>
        <dbReference type="Proteomes" id="UP000199202"/>
    </source>
</evidence>